<feature type="non-terminal residue" evidence="1">
    <location>
        <position position="1"/>
    </location>
</feature>
<dbReference type="RefSeq" id="WP_336559444.1">
    <property type="nucleotide sequence ID" value="NZ_JBBAYM010000877.1"/>
</dbReference>
<organism evidence="1 2">
    <name type="scientific">Streptomyces brasiliscabiei</name>
    <dbReference type="NCBI Taxonomy" id="2736302"/>
    <lineage>
        <taxon>Bacteria</taxon>
        <taxon>Bacillati</taxon>
        <taxon>Actinomycetota</taxon>
        <taxon>Actinomycetes</taxon>
        <taxon>Kitasatosporales</taxon>
        <taxon>Streptomycetaceae</taxon>
        <taxon>Streptomyces</taxon>
    </lineage>
</organism>
<name>A0ABU8GWT2_9ACTN</name>
<dbReference type="EMBL" id="JBBAYM010000877">
    <property type="protein sequence ID" value="MEI5617631.1"/>
    <property type="molecule type" value="Genomic_DNA"/>
</dbReference>
<sequence>KKLAQDARKILGSEPLALLLEAQTAQLGVNREGARAAFESMLEVPETRLLGLRGLFMEAQRYGEAEAARHFAAEAARE</sequence>
<evidence type="ECO:0000313" key="1">
    <source>
        <dbReference type="EMBL" id="MEI5617631.1"/>
    </source>
</evidence>
<evidence type="ECO:0000313" key="2">
    <source>
        <dbReference type="Proteomes" id="UP001365781"/>
    </source>
</evidence>
<reference evidence="1 2" key="1">
    <citation type="submission" date="2024-03" db="EMBL/GenBank/DDBJ databases">
        <title>First Report of Pectobacterium brasiliscabiei causing potato scab in china.</title>
        <authorList>
            <person name="Handique U."/>
        </authorList>
    </citation>
    <scope>NUCLEOTIDE SEQUENCE [LARGE SCALE GENOMIC DNA]</scope>
    <source>
        <strain evidence="1 2">ZRIMU1503</strain>
    </source>
</reference>
<feature type="non-terminal residue" evidence="1">
    <location>
        <position position="78"/>
    </location>
</feature>
<protein>
    <submittedName>
        <fullName evidence="1">Uncharacterized protein</fullName>
    </submittedName>
</protein>
<dbReference type="Proteomes" id="UP001365781">
    <property type="component" value="Unassembled WGS sequence"/>
</dbReference>
<gene>
    <name evidence="1" type="ORF">WB403_51960</name>
</gene>
<accession>A0ABU8GWT2</accession>
<proteinExistence type="predicted"/>
<keyword evidence="2" id="KW-1185">Reference proteome</keyword>
<comment type="caution">
    <text evidence="1">The sequence shown here is derived from an EMBL/GenBank/DDBJ whole genome shotgun (WGS) entry which is preliminary data.</text>
</comment>